<dbReference type="GO" id="GO:0004177">
    <property type="term" value="F:aminopeptidase activity"/>
    <property type="evidence" value="ECO:0007669"/>
    <property type="project" value="UniProtKB-KW"/>
</dbReference>
<proteinExistence type="predicted"/>
<feature type="chain" id="PRO_5036989355" evidence="1">
    <location>
        <begin position="21"/>
        <end position="407"/>
    </location>
</feature>
<dbReference type="Proteomes" id="UP000597989">
    <property type="component" value="Unassembled WGS sequence"/>
</dbReference>
<accession>A0A917N7C4</accession>
<keyword evidence="2" id="KW-0645">Protease</keyword>
<evidence type="ECO:0000313" key="2">
    <source>
        <dbReference type="EMBL" id="GGI72861.1"/>
    </source>
</evidence>
<gene>
    <name evidence="2" type="ORF">GCM10011581_07290</name>
</gene>
<evidence type="ECO:0000313" key="3">
    <source>
        <dbReference type="Proteomes" id="UP000597989"/>
    </source>
</evidence>
<comment type="caution">
    <text evidence="2">The sequence shown here is derived from an EMBL/GenBank/DDBJ whole genome shotgun (WGS) entry which is preliminary data.</text>
</comment>
<keyword evidence="2" id="KW-0031">Aminopeptidase</keyword>
<evidence type="ECO:0000256" key="1">
    <source>
        <dbReference type="SAM" id="SignalP"/>
    </source>
</evidence>
<dbReference type="AlphaFoldDB" id="A0A917N7C4"/>
<keyword evidence="1" id="KW-0732">Signal</keyword>
<dbReference type="EMBL" id="BMMT01000002">
    <property type="protein sequence ID" value="GGI72861.1"/>
    <property type="molecule type" value="Genomic_DNA"/>
</dbReference>
<protein>
    <submittedName>
        <fullName evidence="2">Aminopeptidase</fullName>
    </submittedName>
</protein>
<name>A0A917N7C4_9PSEU</name>
<dbReference type="PROSITE" id="PS51257">
    <property type="entry name" value="PROKAR_LIPOPROTEIN"/>
    <property type="match status" value="1"/>
</dbReference>
<feature type="signal peptide" evidence="1">
    <location>
        <begin position="1"/>
        <end position="20"/>
    </location>
</feature>
<organism evidence="2 3">
    <name type="scientific">Saccharopolyspora thermophila</name>
    <dbReference type="NCBI Taxonomy" id="89367"/>
    <lineage>
        <taxon>Bacteria</taxon>
        <taxon>Bacillati</taxon>
        <taxon>Actinomycetota</taxon>
        <taxon>Actinomycetes</taxon>
        <taxon>Pseudonocardiales</taxon>
        <taxon>Pseudonocardiaceae</taxon>
        <taxon>Saccharopolyspora</taxon>
    </lineage>
</organism>
<dbReference type="SUPFAM" id="SSF55486">
    <property type="entry name" value="Metalloproteases ('zincins'), catalytic domain"/>
    <property type="match status" value="1"/>
</dbReference>
<dbReference type="RefSeq" id="WP_229679817.1">
    <property type="nucleotide sequence ID" value="NZ_BMMT01000002.1"/>
</dbReference>
<sequence length="407" mass="42723">MRVFRLVAVLVVVITCGCSAAPPEPPPVAETTVDPSFVHGTDHGDVDRLAATAVTDAQQYWAQQYPALFGTPWRDIDGGFFSVDTAGTGKAPPCAADVRDVEGNAFYCATVDAIAWDRAALLPVLREHYGDAAVVVVLAHELGHAVQARAGMNVGGAEDALRMETMADCYSGSFTRWVADGRAPHLRISAEQLDAAMRAITLFRDPVGTTTPEHGTAFDRISAFQDGFSHGPRRCANLVEAGLTASTAADPNQPLDEVLRADGVASWFGDLVTRRGGRWTPPVRSASCPGKAGPVAFCAPPPTVAADREALAGPHHDIGDQAVTTLLASRYAQAALASLDRPADARQIMCLTGAYTAAQPELSPGDLDEAVDIMLTSGDVTPTTMTGFDRIAAFRTGAVHGTTACGL</sequence>
<keyword evidence="2" id="KW-0378">Hydrolase</keyword>
<reference evidence="2 3" key="1">
    <citation type="journal article" date="2014" name="Int. J. Syst. Evol. Microbiol.">
        <title>Complete genome sequence of Corynebacterium casei LMG S-19264T (=DSM 44701T), isolated from a smear-ripened cheese.</title>
        <authorList>
            <consortium name="US DOE Joint Genome Institute (JGI-PGF)"/>
            <person name="Walter F."/>
            <person name="Albersmeier A."/>
            <person name="Kalinowski J."/>
            <person name="Ruckert C."/>
        </authorList>
    </citation>
    <scope>NUCLEOTIDE SEQUENCE [LARGE SCALE GENOMIC DNA]</scope>
    <source>
        <strain evidence="2 3">CGMCC 4.7206</strain>
    </source>
</reference>